<organism evidence="2">
    <name type="scientific">viral metagenome</name>
    <dbReference type="NCBI Taxonomy" id="1070528"/>
    <lineage>
        <taxon>unclassified sequences</taxon>
        <taxon>metagenomes</taxon>
        <taxon>organismal metagenomes</taxon>
    </lineage>
</organism>
<evidence type="ECO:0000313" key="2">
    <source>
        <dbReference type="EMBL" id="QJA93723.1"/>
    </source>
</evidence>
<protein>
    <submittedName>
        <fullName evidence="2">Uncharacterized protein</fullName>
    </submittedName>
</protein>
<dbReference type="EMBL" id="MT143172">
    <property type="protein sequence ID" value="QJA93723.1"/>
    <property type="molecule type" value="Genomic_DNA"/>
</dbReference>
<proteinExistence type="predicted"/>
<dbReference type="AlphaFoldDB" id="A0A6M3LH16"/>
<sequence length="95" mass="10903">MTSILGKNINLIRPHNIKPVGVRKSDRPVAKYNTKPKTNKDQSGKVLAVVIELINNDLFGLYQGTHMQVCEFHDISPHYVKRTGWVLENGTYLWR</sequence>
<dbReference type="EMBL" id="MT141989">
    <property type="protein sequence ID" value="QJA72931.1"/>
    <property type="molecule type" value="Genomic_DNA"/>
</dbReference>
<reference evidence="2" key="1">
    <citation type="submission" date="2020-03" db="EMBL/GenBank/DDBJ databases">
        <title>The deep terrestrial virosphere.</title>
        <authorList>
            <person name="Holmfeldt K."/>
            <person name="Nilsson E."/>
            <person name="Simone D."/>
            <person name="Lopez-Fernandez M."/>
            <person name="Wu X."/>
            <person name="de Brujin I."/>
            <person name="Lundin D."/>
            <person name="Andersson A."/>
            <person name="Bertilsson S."/>
            <person name="Dopson M."/>
        </authorList>
    </citation>
    <scope>NUCLEOTIDE SEQUENCE</scope>
    <source>
        <strain evidence="1">MM415A02558</strain>
        <strain evidence="2">MM415B04129</strain>
    </source>
</reference>
<accession>A0A6M3LH16</accession>
<name>A0A6M3LH16_9ZZZZ</name>
<evidence type="ECO:0000313" key="1">
    <source>
        <dbReference type="EMBL" id="QJA72931.1"/>
    </source>
</evidence>
<gene>
    <name evidence="1" type="ORF">MM415A02558_0007</name>
    <name evidence="2" type="ORF">MM415B04129_0007</name>
</gene>